<evidence type="ECO:0000313" key="5">
    <source>
        <dbReference type="Proteomes" id="UP001151516"/>
    </source>
</evidence>
<evidence type="ECO:0000256" key="2">
    <source>
        <dbReference type="ARBA" id="ARBA00023157"/>
    </source>
</evidence>
<protein>
    <recommendedName>
        <fullName evidence="3">COX assembly mitochondrial protein</fullName>
    </recommendedName>
</protein>
<comment type="function">
    <text evidence="3">Required for mitochondrial cytochrome c oxidase (COX) assembly and respiration.</text>
</comment>
<organism evidence="4 5">
    <name type="scientific">Coemansia spiralis</name>
    <dbReference type="NCBI Taxonomy" id="417178"/>
    <lineage>
        <taxon>Eukaryota</taxon>
        <taxon>Fungi</taxon>
        <taxon>Fungi incertae sedis</taxon>
        <taxon>Zoopagomycota</taxon>
        <taxon>Kickxellomycotina</taxon>
        <taxon>Kickxellomycetes</taxon>
        <taxon>Kickxellales</taxon>
        <taxon>Kickxellaceae</taxon>
        <taxon>Coemansia</taxon>
    </lineage>
</organism>
<keyword evidence="3" id="KW-0472">Membrane</keyword>
<name>A0A9W8L2S5_9FUNG</name>
<gene>
    <name evidence="4" type="primary">CMC2</name>
    <name evidence="4" type="ORF">IWW39_005069</name>
</gene>
<keyword evidence="2" id="KW-1015">Disulfide bond</keyword>
<sequence>MHPALADHLNPGCVDLAERLMSCHTENRWAKFFGKCNALSEALNRCLDGEFEVRRKEQLVEARKRKARIKAIWDETKADDEEHIAFERAQRERAQARQKQDQ</sequence>
<reference evidence="4" key="1">
    <citation type="submission" date="2022-07" db="EMBL/GenBank/DDBJ databases">
        <title>Phylogenomic reconstructions and comparative analyses of Kickxellomycotina fungi.</title>
        <authorList>
            <person name="Reynolds N.K."/>
            <person name="Stajich J.E."/>
            <person name="Barry K."/>
            <person name="Grigoriev I.V."/>
            <person name="Crous P."/>
            <person name="Smith M.E."/>
        </authorList>
    </citation>
    <scope>NUCLEOTIDE SEQUENCE</scope>
    <source>
        <strain evidence="4">CBS 109367</strain>
    </source>
</reference>
<accession>A0A9W8L2S5</accession>
<dbReference type="AlphaFoldDB" id="A0A9W8L2S5"/>
<dbReference type="InterPro" id="IPR013892">
    <property type="entry name" value="Cyt_c_biogenesis_Cmc1-like"/>
</dbReference>
<comment type="caution">
    <text evidence="4">The sequence shown here is derived from an EMBL/GenBank/DDBJ whole genome shotgun (WGS) entry which is preliminary data.</text>
</comment>
<comment type="subcellular location">
    <subcellularLocation>
        <location evidence="3">Mitochondrion inner membrane</location>
    </subcellularLocation>
</comment>
<keyword evidence="3" id="KW-0999">Mitochondrion inner membrane</keyword>
<keyword evidence="5" id="KW-1185">Reference proteome</keyword>
<dbReference type="EMBL" id="JANBTX010000229">
    <property type="protein sequence ID" value="KAJ2684161.1"/>
    <property type="molecule type" value="Genomic_DNA"/>
</dbReference>
<proteinExistence type="inferred from homology"/>
<dbReference type="OrthoDB" id="532630at2759"/>
<evidence type="ECO:0000256" key="3">
    <source>
        <dbReference type="RuleBase" id="RU364104"/>
    </source>
</evidence>
<dbReference type="Pfam" id="PF08583">
    <property type="entry name" value="Cmc1"/>
    <property type="match status" value="1"/>
</dbReference>
<evidence type="ECO:0000256" key="1">
    <source>
        <dbReference type="ARBA" id="ARBA00007347"/>
    </source>
</evidence>
<comment type="similarity">
    <text evidence="1 3">Belongs to the CMC family.</text>
</comment>
<dbReference type="Proteomes" id="UP001151516">
    <property type="component" value="Unassembled WGS sequence"/>
</dbReference>
<evidence type="ECO:0000313" key="4">
    <source>
        <dbReference type="EMBL" id="KAJ2684161.1"/>
    </source>
</evidence>
<keyword evidence="3" id="KW-0143">Chaperone</keyword>
<dbReference type="GO" id="GO:0005743">
    <property type="term" value="C:mitochondrial inner membrane"/>
    <property type="evidence" value="ECO:0007669"/>
    <property type="project" value="UniProtKB-SubCell"/>
</dbReference>
<keyword evidence="3" id="KW-0496">Mitochondrion</keyword>